<gene>
    <name evidence="1" type="ORF">EDC18_1045</name>
</gene>
<dbReference type="AlphaFoldDB" id="A0A4R3MKG4"/>
<accession>A0A4R3MKG4</accession>
<organism evidence="1 2">
    <name type="scientific">Natranaerovirga pectinivora</name>
    <dbReference type="NCBI Taxonomy" id="682400"/>
    <lineage>
        <taxon>Bacteria</taxon>
        <taxon>Bacillati</taxon>
        <taxon>Bacillota</taxon>
        <taxon>Clostridia</taxon>
        <taxon>Lachnospirales</taxon>
        <taxon>Natranaerovirgaceae</taxon>
        <taxon>Natranaerovirga</taxon>
    </lineage>
</organism>
<evidence type="ECO:0000313" key="2">
    <source>
        <dbReference type="Proteomes" id="UP000294902"/>
    </source>
</evidence>
<proteinExistence type="predicted"/>
<protein>
    <submittedName>
        <fullName evidence="1">Uncharacterized protein</fullName>
    </submittedName>
</protein>
<dbReference type="Proteomes" id="UP000294902">
    <property type="component" value="Unassembled WGS sequence"/>
</dbReference>
<evidence type="ECO:0000313" key="1">
    <source>
        <dbReference type="EMBL" id="TCT14859.1"/>
    </source>
</evidence>
<dbReference type="EMBL" id="SMAL01000004">
    <property type="protein sequence ID" value="TCT14859.1"/>
    <property type="molecule type" value="Genomic_DNA"/>
</dbReference>
<name>A0A4R3MKG4_9FIRM</name>
<sequence length="69" mass="8127">MREIRTLGSVRGASGNRWLYRDYEIVNLFVLYVHYLISFTYEQVYKLKFSEGGSKCPNLKKLSEYVAIL</sequence>
<reference evidence="1 2" key="1">
    <citation type="submission" date="2019-03" db="EMBL/GenBank/DDBJ databases">
        <title>Genomic Encyclopedia of Type Strains, Phase IV (KMG-IV): sequencing the most valuable type-strain genomes for metagenomic binning, comparative biology and taxonomic classification.</title>
        <authorList>
            <person name="Goeker M."/>
        </authorList>
    </citation>
    <scope>NUCLEOTIDE SEQUENCE [LARGE SCALE GENOMIC DNA]</scope>
    <source>
        <strain evidence="1 2">DSM 24629</strain>
    </source>
</reference>
<comment type="caution">
    <text evidence="1">The sequence shown here is derived from an EMBL/GenBank/DDBJ whole genome shotgun (WGS) entry which is preliminary data.</text>
</comment>
<keyword evidence="2" id="KW-1185">Reference proteome</keyword>